<evidence type="ECO:0000313" key="6">
    <source>
        <dbReference type="Proteomes" id="UP001620339"/>
    </source>
</evidence>
<evidence type="ECO:0000259" key="4">
    <source>
        <dbReference type="Pfam" id="PF20434"/>
    </source>
</evidence>
<reference evidence="5 6" key="1">
    <citation type="submission" date="2020-10" db="EMBL/GenBank/DDBJ databases">
        <title>Phylogeny of dyella-like bacteria.</title>
        <authorList>
            <person name="Fu J."/>
        </authorList>
    </citation>
    <scope>NUCLEOTIDE SEQUENCE [LARGE SCALE GENOMIC DNA]</scope>
    <source>
        <strain evidence="5 6">KACC 19113</strain>
    </source>
</reference>
<dbReference type="InterPro" id="IPR029058">
    <property type="entry name" value="AB_hydrolase_fold"/>
</dbReference>
<dbReference type="InterPro" id="IPR002168">
    <property type="entry name" value="Lipase_GDXG_HIS_AS"/>
</dbReference>
<feature type="signal peptide" evidence="3">
    <location>
        <begin position="1"/>
        <end position="26"/>
    </location>
</feature>
<comment type="caution">
    <text evidence="5">The sequence shown here is derived from an EMBL/GenBank/DDBJ whole genome shotgun (WGS) entry which is preliminary data.</text>
</comment>
<dbReference type="GO" id="GO:0016787">
    <property type="term" value="F:hydrolase activity"/>
    <property type="evidence" value="ECO:0007669"/>
    <property type="project" value="UniProtKB-KW"/>
</dbReference>
<feature type="chain" id="PRO_5045184334" evidence="3">
    <location>
        <begin position="27"/>
        <end position="318"/>
    </location>
</feature>
<accession>A0ABW8J9U2</accession>
<proteinExistence type="inferred from homology"/>
<dbReference type="PROSITE" id="PS01173">
    <property type="entry name" value="LIPASE_GDXG_HIS"/>
    <property type="match status" value="1"/>
</dbReference>
<dbReference type="Pfam" id="PF20434">
    <property type="entry name" value="BD-FAE"/>
    <property type="match status" value="1"/>
</dbReference>
<dbReference type="Proteomes" id="UP001620339">
    <property type="component" value="Unassembled WGS sequence"/>
</dbReference>
<comment type="similarity">
    <text evidence="1">Belongs to the 'GDXG' lipolytic enzyme family.</text>
</comment>
<dbReference type="InterPro" id="IPR049492">
    <property type="entry name" value="BD-FAE-like_dom"/>
</dbReference>
<keyword evidence="6" id="KW-1185">Reference proteome</keyword>
<dbReference type="PANTHER" id="PTHR48081:SF33">
    <property type="entry name" value="KYNURENINE FORMAMIDASE"/>
    <property type="match status" value="1"/>
</dbReference>
<feature type="domain" description="BD-FAE-like" evidence="4">
    <location>
        <begin position="73"/>
        <end position="178"/>
    </location>
</feature>
<dbReference type="SUPFAM" id="SSF53474">
    <property type="entry name" value="alpha/beta-Hydrolases"/>
    <property type="match status" value="1"/>
</dbReference>
<dbReference type="EMBL" id="JADIKK010000008">
    <property type="protein sequence ID" value="MFK2879073.1"/>
    <property type="molecule type" value="Genomic_DNA"/>
</dbReference>
<dbReference type="RefSeq" id="WP_404615946.1">
    <property type="nucleotide sequence ID" value="NZ_JADIKK010000008.1"/>
</dbReference>
<gene>
    <name evidence="5" type="ORF">ISP25_18550</name>
</gene>
<dbReference type="Gene3D" id="3.40.50.1820">
    <property type="entry name" value="alpha/beta hydrolase"/>
    <property type="match status" value="1"/>
</dbReference>
<evidence type="ECO:0000256" key="2">
    <source>
        <dbReference type="ARBA" id="ARBA00022801"/>
    </source>
</evidence>
<protein>
    <submittedName>
        <fullName evidence="5">Alpha/beta hydrolase</fullName>
    </submittedName>
</protein>
<keyword evidence="2 5" id="KW-0378">Hydrolase</keyword>
<organism evidence="5 6">
    <name type="scientific">Rhodanobacter hydrolyticus</name>
    <dbReference type="NCBI Taxonomy" id="2250595"/>
    <lineage>
        <taxon>Bacteria</taxon>
        <taxon>Pseudomonadati</taxon>
        <taxon>Pseudomonadota</taxon>
        <taxon>Gammaproteobacteria</taxon>
        <taxon>Lysobacterales</taxon>
        <taxon>Rhodanobacteraceae</taxon>
        <taxon>Rhodanobacter</taxon>
    </lineage>
</organism>
<dbReference type="InterPro" id="IPR050300">
    <property type="entry name" value="GDXG_lipolytic_enzyme"/>
</dbReference>
<sequence>MKPKNWLAALGGAIAMAMLVPPSASAQTGMFRRALMQRRLQQQGAQDPMAVLPPGVRAIHDVAYGSDAQERFDVYLPQQPVRGAPVIFLVHGGAWAFGDKASARVVENKVARWVPRGFIVVSANYPLIPAATPLRQAQDLGLALATAQRMAASWGGDRLRFILMGHSAGAHLVSLISALPSLALRQGATPWLGTVALDSAAYDVTEIMQNRHLRLYDTAFGNDPSHWAAASPQQQLDSRLAPFLAVCSTQRADSCPQARRFVAKAAGLGTLAQVRPEDLSHEEINEQLGQPSDYTAAVEAFMRNLDPAVARRLDADSR</sequence>
<evidence type="ECO:0000313" key="5">
    <source>
        <dbReference type="EMBL" id="MFK2879073.1"/>
    </source>
</evidence>
<dbReference type="PANTHER" id="PTHR48081">
    <property type="entry name" value="AB HYDROLASE SUPERFAMILY PROTEIN C4A8.06C"/>
    <property type="match status" value="1"/>
</dbReference>
<evidence type="ECO:0000256" key="1">
    <source>
        <dbReference type="ARBA" id="ARBA00010515"/>
    </source>
</evidence>
<name>A0ABW8J9U2_9GAMM</name>
<keyword evidence="3" id="KW-0732">Signal</keyword>
<evidence type="ECO:0000256" key="3">
    <source>
        <dbReference type="SAM" id="SignalP"/>
    </source>
</evidence>